<evidence type="ECO:0000313" key="2">
    <source>
        <dbReference type="Proteomes" id="UP000011115"/>
    </source>
</evidence>
<dbReference type="Gramene" id="PGSC0003DMT400046385">
    <property type="protein sequence ID" value="PGSC0003DMT400046385"/>
    <property type="gene ID" value="PGSC0003DMG401018005"/>
</dbReference>
<name>M1BJ09_SOLTU</name>
<dbReference type="Proteomes" id="UP000011115">
    <property type="component" value="Unassembled WGS sequence"/>
</dbReference>
<dbReference type="PROSITE" id="PS51257">
    <property type="entry name" value="PROKAR_LIPOPROTEIN"/>
    <property type="match status" value="1"/>
</dbReference>
<protein>
    <submittedName>
        <fullName evidence="1">Uncharacterized protein</fullName>
    </submittedName>
</protein>
<organism evidence="1 2">
    <name type="scientific">Solanum tuberosum</name>
    <name type="common">Potato</name>
    <dbReference type="NCBI Taxonomy" id="4113"/>
    <lineage>
        <taxon>Eukaryota</taxon>
        <taxon>Viridiplantae</taxon>
        <taxon>Streptophyta</taxon>
        <taxon>Embryophyta</taxon>
        <taxon>Tracheophyta</taxon>
        <taxon>Spermatophyta</taxon>
        <taxon>Magnoliopsida</taxon>
        <taxon>eudicotyledons</taxon>
        <taxon>Gunneridae</taxon>
        <taxon>Pentapetalae</taxon>
        <taxon>asterids</taxon>
        <taxon>lamiids</taxon>
        <taxon>Solanales</taxon>
        <taxon>Solanaceae</taxon>
        <taxon>Solanoideae</taxon>
        <taxon>Solaneae</taxon>
        <taxon>Solanum</taxon>
    </lineage>
</organism>
<evidence type="ECO:0000313" key="1">
    <source>
        <dbReference type="EnsemblPlants" id="PGSC0003DMT400046385"/>
    </source>
</evidence>
<dbReference type="InParanoid" id="M1BJ09"/>
<accession>M1BJ09</accession>
<sequence length="88" mass="10292">MRLTLRFQTFKCSQFCPLQQNGFGSCSNLMSVTVFSSEYDARQLVDHYEPQQSLAAKQVRFMVRKWFTEHVSINYEGNQSDTLSTIFH</sequence>
<reference evidence="1" key="2">
    <citation type="submission" date="2015-06" db="UniProtKB">
        <authorList>
            <consortium name="EnsemblPlants"/>
        </authorList>
    </citation>
    <scope>IDENTIFICATION</scope>
    <source>
        <strain evidence="1">DM1-3 516 R44</strain>
    </source>
</reference>
<dbReference type="AlphaFoldDB" id="M1BJ09"/>
<reference evidence="2" key="1">
    <citation type="journal article" date="2011" name="Nature">
        <title>Genome sequence and analysis of the tuber crop potato.</title>
        <authorList>
            <consortium name="The Potato Genome Sequencing Consortium"/>
        </authorList>
    </citation>
    <scope>NUCLEOTIDE SEQUENCE [LARGE SCALE GENOMIC DNA]</scope>
    <source>
        <strain evidence="2">cv. DM1-3 516 R44</strain>
    </source>
</reference>
<dbReference type="HOGENOM" id="CLU_2473360_0_0_1"/>
<dbReference type="EnsemblPlants" id="PGSC0003DMT400046385">
    <property type="protein sequence ID" value="PGSC0003DMT400046385"/>
    <property type="gene ID" value="PGSC0003DMG401018005"/>
</dbReference>
<keyword evidence="2" id="KW-1185">Reference proteome</keyword>
<dbReference type="PaxDb" id="4113-PGSC0003DMT400046385"/>
<proteinExistence type="predicted"/>